<reference evidence="1 2" key="1">
    <citation type="journal article" date="2018" name="Sci. Rep.">
        <title>Genomic signatures of local adaptation to the degree of environmental predictability in rotifers.</title>
        <authorList>
            <person name="Franch-Gras L."/>
            <person name="Hahn C."/>
            <person name="Garcia-Roger E.M."/>
            <person name="Carmona M.J."/>
            <person name="Serra M."/>
            <person name="Gomez A."/>
        </authorList>
    </citation>
    <scope>NUCLEOTIDE SEQUENCE [LARGE SCALE GENOMIC DNA]</scope>
    <source>
        <strain evidence="1">HYR1</strain>
    </source>
</reference>
<keyword evidence="2" id="KW-1185">Reference proteome</keyword>
<dbReference type="AlphaFoldDB" id="A0A3M7SW64"/>
<dbReference type="EMBL" id="REGN01000702">
    <property type="protein sequence ID" value="RNA39820.1"/>
    <property type="molecule type" value="Genomic_DNA"/>
</dbReference>
<sequence>MPVAKNERNCFVEAKLPISAVYENLQFMLLNFWFKIFDRLLIRIIKYKKLEFKEILNYETSNQFLRFSKSAD</sequence>
<protein>
    <submittedName>
        <fullName evidence="1">Uncharacterized protein</fullName>
    </submittedName>
</protein>
<organism evidence="1 2">
    <name type="scientific">Brachionus plicatilis</name>
    <name type="common">Marine rotifer</name>
    <name type="synonym">Brachionus muelleri</name>
    <dbReference type="NCBI Taxonomy" id="10195"/>
    <lineage>
        <taxon>Eukaryota</taxon>
        <taxon>Metazoa</taxon>
        <taxon>Spiralia</taxon>
        <taxon>Gnathifera</taxon>
        <taxon>Rotifera</taxon>
        <taxon>Eurotatoria</taxon>
        <taxon>Monogononta</taxon>
        <taxon>Pseudotrocha</taxon>
        <taxon>Ploima</taxon>
        <taxon>Brachionidae</taxon>
        <taxon>Brachionus</taxon>
    </lineage>
</organism>
<comment type="caution">
    <text evidence="1">The sequence shown here is derived from an EMBL/GenBank/DDBJ whole genome shotgun (WGS) entry which is preliminary data.</text>
</comment>
<proteinExistence type="predicted"/>
<dbReference type="Proteomes" id="UP000276133">
    <property type="component" value="Unassembled WGS sequence"/>
</dbReference>
<gene>
    <name evidence="1" type="ORF">BpHYR1_014261</name>
</gene>
<evidence type="ECO:0000313" key="1">
    <source>
        <dbReference type="EMBL" id="RNA39820.1"/>
    </source>
</evidence>
<name>A0A3M7SW64_BRAPC</name>
<evidence type="ECO:0000313" key="2">
    <source>
        <dbReference type="Proteomes" id="UP000276133"/>
    </source>
</evidence>
<accession>A0A3M7SW64</accession>